<protein>
    <submittedName>
        <fullName evidence="6">BMC domain-containing protein</fullName>
    </submittedName>
</protein>
<dbReference type="Gene3D" id="3.30.70.1710">
    <property type="match status" value="1"/>
</dbReference>
<comment type="subcellular location">
    <subcellularLocation>
        <location evidence="1">Bacterial microcompartment</location>
    </subcellularLocation>
</comment>
<dbReference type="SMART" id="SM00877">
    <property type="entry name" value="BMC"/>
    <property type="match status" value="1"/>
</dbReference>
<evidence type="ECO:0000259" key="5">
    <source>
        <dbReference type="PROSITE" id="PS51930"/>
    </source>
</evidence>
<name>A0A6P1MQD4_9FIRM</name>
<dbReference type="InterPro" id="IPR044872">
    <property type="entry name" value="CcmK/CsoS1_BMC"/>
</dbReference>
<dbReference type="PROSITE" id="PS51930">
    <property type="entry name" value="BMC_2"/>
    <property type="match status" value="1"/>
</dbReference>
<comment type="similarity">
    <text evidence="3">Belongs to the bacterial microcompartments protein family.</text>
</comment>
<feature type="compositionally biased region" description="Basic and acidic residues" evidence="4">
    <location>
        <begin position="107"/>
        <end position="132"/>
    </location>
</feature>
<evidence type="ECO:0000313" key="7">
    <source>
        <dbReference type="Proteomes" id="UP000463883"/>
    </source>
</evidence>
<evidence type="ECO:0000256" key="4">
    <source>
        <dbReference type="SAM" id="MobiDB-lite"/>
    </source>
</evidence>
<dbReference type="CDD" id="cd07045">
    <property type="entry name" value="BMC_CcmK_like"/>
    <property type="match status" value="1"/>
</dbReference>
<feature type="compositionally biased region" description="Basic residues" evidence="4">
    <location>
        <begin position="174"/>
        <end position="184"/>
    </location>
</feature>
<sequence>MLKSLGLIETIGLTAGITAADAAVKSANVTLVGYELAKGSGRTVIKVEGDVGAVKAAVEAACAAALQVGKIAGTKVIARPSASLESLIRNRDTVGYTAECVTKQDTQKDPCFESEVKAEDILKPVEPEKAEETGETPSVQGASETDIDVESAKPDNQRVQEKKSDENPQEVQKKNVKKNSKTKK</sequence>
<dbReference type="PANTHER" id="PTHR33941">
    <property type="entry name" value="PROPANEDIOL UTILIZATION PROTEIN PDUA"/>
    <property type="match status" value="1"/>
</dbReference>
<dbReference type="InterPro" id="IPR000249">
    <property type="entry name" value="BMC_dom"/>
</dbReference>
<dbReference type="InterPro" id="IPR037233">
    <property type="entry name" value="CcmK-like_sf"/>
</dbReference>
<feature type="domain" description="BMC" evidence="5">
    <location>
        <begin position="4"/>
        <end position="89"/>
    </location>
</feature>
<evidence type="ECO:0000256" key="3">
    <source>
        <dbReference type="PROSITE-ProRule" id="PRU01278"/>
    </source>
</evidence>
<evidence type="ECO:0000313" key="6">
    <source>
        <dbReference type="EMBL" id="QHI73866.1"/>
    </source>
</evidence>
<reference evidence="6 7" key="1">
    <citation type="submission" date="2020-01" db="EMBL/GenBank/DDBJ databases">
        <title>Genomic analysis of Aminipila sp. CBA3637.</title>
        <authorList>
            <person name="Kim Y.B."/>
            <person name="Roh S.W."/>
        </authorList>
    </citation>
    <scope>NUCLEOTIDE SEQUENCE [LARGE SCALE GENOMIC DNA]</scope>
    <source>
        <strain evidence="6 7">CBA3637</strain>
    </source>
</reference>
<dbReference type="Proteomes" id="UP000463883">
    <property type="component" value="Chromosome"/>
</dbReference>
<feature type="compositionally biased region" description="Basic and acidic residues" evidence="4">
    <location>
        <begin position="150"/>
        <end position="166"/>
    </location>
</feature>
<dbReference type="KEGG" id="amic:Ami3637_01520"/>
<keyword evidence="7" id="KW-1185">Reference proteome</keyword>
<dbReference type="AlphaFoldDB" id="A0A6P1MQD4"/>
<accession>A0A6P1MQD4</accession>
<dbReference type="SUPFAM" id="SSF143414">
    <property type="entry name" value="CcmK-like"/>
    <property type="match status" value="1"/>
</dbReference>
<dbReference type="GO" id="GO:0031469">
    <property type="term" value="C:bacterial microcompartment"/>
    <property type="evidence" value="ECO:0007669"/>
    <property type="project" value="UniProtKB-SubCell"/>
</dbReference>
<feature type="region of interest" description="Disordered" evidence="4">
    <location>
        <begin position="107"/>
        <end position="184"/>
    </location>
</feature>
<dbReference type="InterPro" id="IPR050575">
    <property type="entry name" value="BMC_shell"/>
</dbReference>
<dbReference type="Pfam" id="PF00936">
    <property type="entry name" value="BMC"/>
    <property type="match status" value="1"/>
</dbReference>
<gene>
    <name evidence="6" type="ORF">Ami3637_01520</name>
</gene>
<evidence type="ECO:0000256" key="2">
    <source>
        <dbReference type="ARBA" id="ARBA00024446"/>
    </source>
</evidence>
<organism evidence="6 7">
    <name type="scientific">Aminipila terrae</name>
    <dbReference type="NCBI Taxonomy" id="2697030"/>
    <lineage>
        <taxon>Bacteria</taxon>
        <taxon>Bacillati</taxon>
        <taxon>Bacillota</taxon>
        <taxon>Clostridia</taxon>
        <taxon>Peptostreptococcales</taxon>
        <taxon>Anaerovoracaceae</taxon>
        <taxon>Aminipila</taxon>
    </lineage>
</organism>
<dbReference type="EMBL" id="CP047591">
    <property type="protein sequence ID" value="QHI73866.1"/>
    <property type="molecule type" value="Genomic_DNA"/>
</dbReference>
<evidence type="ECO:0000256" key="1">
    <source>
        <dbReference type="ARBA" id="ARBA00024322"/>
    </source>
</evidence>
<dbReference type="PANTHER" id="PTHR33941:SF11">
    <property type="entry name" value="BACTERIAL MICROCOMPARTMENT SHELL PROTEIN PDUJ"/>
    <property type="match status" value="1"/>
</dbReference>
<proteinExistence type="inferred from homology"/>
<keyword evidence="2" id="KW-1283">Bacterial microcompartment</keyword>